<gene>
    <name evidence="7" type="ORF">PR001_g13806</name>
    <name evidence="6" type="ORF">PR002_g14267</name>
    <name evidence="8" type="ORF">PR003_g11663</name>
</gene>
<accession>A0A6A4FB51</accession>
<evidence type="ECO:0000313" key="10">
    <source>
        <dbReference type="Proteomes" id="UP000434957"/>
    </source>
</evidence>
<evidence type="ECO:0000313" key="6">
    <source>
        <dbReference type="EMBL" id="KAE9014242.1"/>
    </source>
</evidence>
<evidence type="ECO:0000256" key="1">
    <source>
        <dbReference type="ARBA" id="ARBA00004613"/>
    </source>
</evidence>
<keyword evidence="3 5" id="KW-0964">Secreted</keyword>
<organism evidence="8 10">
    <name type="scientific">Phytophthora rubi</name>
    <dbReference type="NCBI Taxonomy" id="129364"/>
    <lineage>
        <taxon>Eukaryota</taxon>
        <taxon>Sar</taxon>
        <taxon>Stramenopiles</taxon>
        <taxon>Oomycota</taxon>
        <taxon>Peronosporomycetes</taxon>
        <taxon>Peronosporales</taxon>
        <taxon>Peronosporaceae</taxon>
        <taxon>Phytophthora</taxon>
    </lineage>
</organism>
<evidence type="ECO:0000256" key="2">
    <source>
        <dbReference type="ARBA" id="ARBA00010400"/>
    </source>
</evidence>
<dbReference type="Proteomes" id="UP000434957">
    <property type="component" value="Unassembled WGS sequence"/>
</dbReference>
<evidence type="ECO:0000256" key="3">
    <source>
        <dbReference type="ARBA" id="ARBA00022525"/>
    </source>
</evidence>
<sequence length="178" mass="19845">MRVRYVVLLVVAVLASANATSFATQSKINSPSLLTTQHGVSALRFLRIHYTEEEDDNEARGIATVVEQAKAMLSSSKISQKTLERWVRNNKSPSNALIRLKLDKAGNKLFENPQFQAWAIYMTMLNKQNPEAAMISTLMTRYSDDVLSQMIIAAEKGSATRELAARLQAGQRSVWLSN</sequence>
<reference evidence="8 10" key="1">
    <citation type="submission" date="2018-08" db="EMBL/GenBank/DDBJ databases">
        <title>Genomic investigation of the strawberry pathogen Phytophthora fragariae indicates pathogenicity is determined by transcriptional variation in three key races.</title>
        <authorList>
            <person name="Adams T.M."/>
            <person name="Armitage A.D."/>
            <person name="Sobczyk M.K."/>
            <person name="Bates H.J."/>
            <person name="Dunwell J.M."/>
            <person name="Nellist C.F."/>
            <person name="Harrison R.J."/>
        </authorList>
    </citation>
    <scope>NUCLEOTIDE SEQUENCE [LARGE SCALE GENOMIC DNA]</scope>
    <source>
        <strain evidence="7 9">SCRP249</strain>
        <strain evidence="6 11">SCRP324</strain>
        <strain evidence="8 10">SCRP333</strain>
    </source>
</reference>
<protein>
    <recommendedName>
        <fullName evidence="5">RxLR effector protein</fullName>
    </recommendedName>
</protein>
<evidence type="ECO:0000256" key="4">
    <source>
        <dbReference type="ARBA" id="ARBA00022729"/>
    </source>
</evidence>
<comment type="caution">
    <text evidence="8">The sequence shown here is derived from an EMBL/GenBank/DDBJ whole genome shotgun (WGS) entry which is preliminary data.</text>
</comment>
<comment type="domain">
    <text evidence="5">The RxLR-dEER motif acts to carry the protein into the host cell cytoplasm through binding to cell surface phosphatidylinositol-3-phosphate.</text>
</comment>
<dbReference type="GO" id="GO:0005576">
    <property type="term" value="C:extracellular region"/>
    <property type="evidence" value="ECO:0007669"/>
    <property type="project" value="UniProtKB-SubCell"/>
</dbReference>
<feature type="signal peptide" evidence="5">
    <location>
        <begin position="1"/>
        <end position="19"/>
    </location>
</feature>
<keyword evidence="10" id="KW-1185">Reference proteome</keyword>
<dbReference type="AlphaFoldDB" id="A0A6A4FB51"/>
<evidence type="ECO:0000256" key="5">
    <source>
        <dbReference type="RuleBase" id="RU367124"/>
    </source>
</evidence>
<comment type="subcellular location">
    <subcellularLocation>
        <location evidence="1 5">Secreted</location>
    </subcellularLocation>
</comment>
<evidence type="ECO:0000313" key="11">
    <source>
        <dbReference type="Proteomes" id="UP000435112"/>
    </source>
</evidence>
<evidence type="ECO:0000313" key="7">
    <source>
        <dbReference type="EMBL" id="KAE9019705.1"/>
    </source>
</evidence>
<keyword evidence="4 5" id="KW-0732">Signal</keyword>
<name>A0A6A4FB51_9STRA</name>
<dbReference type="Proteomes" id="UP000429607">
    <property type="component" value="Unassembled WGS sequence"/>
</dbReference>
<dbReference type="EMBL" id="QXFV01000962">
    <property type="protein sequence ID" value="KAE9019705.1"/>
    <property type="molecule type" value="Genomic_DNA"/>
</dbReference>
<dbReference type="EMBL" id="QXFT01000676">
    <property type="protein sequence ID" value="KAE9338123.1"/>
    <property type="molecule type" value="Genomic_DNA"/>
</dbReference>
<dbReference type="InterPro" id="IPR031825">
    <property type="entry name" value="RXLR"/>
</dbReference>
<evidence type="ECO:0000313" key="9">
    <source>
        <dbReference type="Proteomes" id="UP000429607"/>
    </source>
</evidence>
<dbReference type="Proteomes" id="UP000435112">
    <property type="component" value="Unassembled WGS sequence"/>
</dbReference>
<dbReference type="EMBL" id="QXFU01000984">
    <property type="protein sequence ID" value="KAE9014242.1"/>
    <property type="molecule type" value="Genomic_DNA"/>
</dbReference>
<evidence type="ECO:0000313" key="8">
    <source>
        <dbReference type="EMBL" id="KAE9338123.1"/>
    </source>
</evidence>
<dbReference type="OrthoDB" id="114717at2759"/>
<proteinExistence type="inferred from homology"/>
<feature type="chain" id="PRO_5033920427" description="RxLR effector protein" evidence="5">
    <location>
        <begin position="20"/>
        <end position="178"/>
    </location>
</feature>
<comment type="function">
    <text evidence="5">Effector that suppresses plant defense responses during pathogen infection.</text>
</comment>
<comment type="similarity">
    <text evidence="2 5">Belongs to the RxLR effector family.</text>
</comment>
<dbReference type="Pfam" id="PF16810">
    <property type="entry name" value="RXLR"/>
    <property type="match status" value="1"/>
</dbReference>